<sequence>MKKIRVRFAPSPTGPLHIGSIRTALYNYLFAKKNNGKFILRIEDTDQSRLMFGAENYIIESLKWCGINPDEGPTIKGDYGPYRQSERNKIYKKYIKYLLNNNFAYYAFDKKKKLEKLRNDYKKNGYYFLYNYSNRKKLDNSLNLSNEETLEKINKGIPYVIRYKIPKYSNIEIKDLIRGKIYINYKSLDDKILFKSDETPTYHLANVIDDHLMNISHVIKGEEWLPSMPINLLLYKSFDWDPPYFLHLPLILNPIGKGKISKRNINKYIFPIFPLKWEKTKGYRELGYFSEAFINMLVLLGWNPGGTKEIFSLKELISIFDLKKINKSSAKFNYKKTNWFNNKYLQLKSSKEIFVLFKKELKKRNLIYINQNLIYLILNIFRKKCSFIHEIVDNTIFFFKKKIKYDFLCIKKINNSIKHLHKIKNLLLDVKKFYFLNNKNKNIKKIYLIQLLRLSIVGSLKGLDIFLIISIIGKKESIKRIIKIFNIFII</sequence>
<comment type="similarity">
    <text evidence="1 8">Belongs to the class-I aminoacyl-tRNA synthetase family. Glutamate--tRNA ligase type 1 subfamily.</text>
</comment>
<evidence type="ECO:0000313" key="12">
    <source>
        <dbReference type="EMBL" id="ADM89870.1"/>
    </source>
</evidence>
<dbReference type="GO" id="GO:0004818">
    <property type="term" value="F:glutamate-tRNA ligase activity"/>
    <property type="evidence" value="ECO:0007669"/>
    <property type="project" value="UniProtKB-UniRule"/>
</dbReference>
<dbReference type="InterPro" id="IPR014729">
    <property type="entry name" value="Rossmann-like_a/b/a_fold"/>
</dbReference>
<feature type="domain" description="Glutamyl/glutaminyl-tRNA synthetase class Ib catalytic" evidence="10">
    <location>
        <begin position="3"/>
        <end position="339"/>
    </location>
</feature>
<dbReference type="Pfam" id="PF19269">
    <property type="entry name" value="Anticodon_2"/>
    <property type="match status" value="1"/>
</dbReference>
<dbReference type="InterPro" id="IPR049940">
    <property type="entry name" value="GluQ/Sye"/>
</dbReference>
<dbReference type="PRINTS" id="PR00987">
    <property type="entry name" value="TRNASYNTHGLU"/>
</dbReference>
<dbReference type="InterPro" id="IPR008925">
    <property type="entry name" value="aa_tRNA-synth_I_cd-bd_sf"/>
</dbReference>
<feature type="binding site" evidence="8">
    <location>
        <position position="262"/>
    </location>
    <ligand>
        <name>ATP</name>
        <dbReference type="ChEBI" id="CHEBI:30616"/>
    </ligand>
</feature>
<proteinExistence type="inferred from homology"/>
<comment type="catalytic activity">
    <reaction evidence="8">
        <text>tRNA(Glu) + L-glutamate + ATP = L-glutamyl-tRNA(Glu) + AMP + diphosphate</text>
        <dbReference type="Rhea" id="RHEA:23540"/>
        <dbReference type="Rhea" id="RHEA-COMP:9663"/>
        <dbReference type="Rhea" id="RHEA-COMP:9680"/>
        <dbReference type="ChEBI" id="CHEBI:29985"/>
        <dbReference type="ChEBI" id="CHEBI:30616"/>
        <dbReference type="ChEBI" id="CHEBI:33019"/>
        <dbReference type="ChEBI" id="CHEBI:78442"/>
        <dbReference type="ChEBI" id="CHEBI:78520"/>
        <dbReference type="ChEBI" id="CHEBI:456215"/>
        <dbReference type="EC" id="6.1.1.17"/>
    </reaction>
</comment>
<evidence type="ECO:0000256" key="5">
    <source>
        <dbReference type="ARBA" id="ARBA00022840"/>
    </source>
</evidence>
<feature type="short sequence motif" description="'HIGH' region" evidence="8">
    <location>
        <begin position="10"/>
        <end position="20"/>
    </location>
</feature>
<keyword evidence="9" id="KW-0472">Membrane</keyword>
<feature type="transmembrane region" description="Helical" evidence="9">
    <location>
        <begin position="447"/>
        <end position="473"/>
    </location>
</feature>
<keyword evidence="13" id="KW-1185">Reference proteome</keyword>
<dbReference type="EC" id="6.1.1.17" evidence="8"/>
<dbReference type="EMBL" id="CP002163">
    <property type="protein sequence ID" value="ADM89870.1"/>
    <property type="molecule type" value="Genomic_DNA"/>
</dbReference>
<evidence type="ECO:0000256" key="1">
    <source>
        <dbReference type="ARBA" id="ARBA00007894"/>
    </source>
</evidence>
<protein>
    <recommendedName>
        <fullName evidence="8">Glutamate--tRNA ligase</fullName>
        <ecNumber evidence="8">6.1.1.17</ecNumber>
    </recommendedName>
    <alternativeName>
        <fullName evidence="8">Glutamyl-tRNA synthetase</fullName>
        <shortName evidence="8">GluRS</shortName>
    </alternativeName>
</protein>
<dbReference type="SUPFAM" id="SSF48163">
    <property type="entry name" value="An anticodon-binding domain of class I aminoacyl-tRNA synthetases"/>
    <property type="match status" value="1"/>
</dbReference>
<evidence type="ECO:0000259" key="10">
    <source>
        <dbReference type="Pfam" id="PF00749"/>
    </source>
</evidence>
<feature type="short sequence motif" description="'KMSKS' region" evidence="8">
    <location>
        <begin position="259"/>
        <end position="263"/>
    </location>
</feature>
<dbReference type="GO" id="GO:0006424">
    <property type="term" value="P:glutamyl-tRNA aminoacylation"/>
    <property type="evidence" value="ECO:0007669"/>
    <property type="project" value="UniProtKB-UniRule"/>
</dbReference>
<comment type="subunit">
    <text evidence="8">Monomer.</text>
</comment>
<dbReference type="InterPro" id="IPR020751">
    <property type="entry name" value="aa-tRNA-synth_I_codon-bd_sub2"/>
</dbReference>
<dbReference type="STRING" id="706194.SMCARI_037"/>
<comment type="caution">
    <text evidence="8">Lacks conserved residue(s) required for the propagation of feature annotation.</text>
</comment>
<evidence type="ECO:0000256" key="8">
    <source>
        <dbReference type="HAMAP-Rule" id="MF_00022"/>
    </source>
</evidence>
<accession>E0TJ93</accession>
<dbReference type="FunFam" id="3.40.50.620:FF:000127">
    <property type="entry name" value="Glutamate--tRNA ligase"/>
    <property type="match status" value="1"/>
</dbReference>
<keyword evidence="9" id="KW-0812">Transmembrane</keyword>
<dbReference type="KEGG" id="sum:SMCARI_037"/>
<dbReference type="HAMAP" id="MF_00022">
    <property type="entry name" value="Glu_tRNA_synth_type1"/>
    <property type="match status" value="1"/>
</dbReference>
<evidence type="ECO:0000256" key="2">
    <source>
        <dbReference type="ARBA" id="ARBA00022490"/>
    </source>
</evidence>
<gene>
    <name evidence="8 12" type="primary">gltX</name>
    <name evidence="12" type="ordered locus">SMCARI_037</name>
</gene>
<evidence type="ECO:0000313" key="13">
    <source>
        <dbReference type="Proteomes" id="UP000002231"/>
    </source>
</evidence>
<dbReference type="SUPFAM" id="SSF52374">
    <property type="entry name" value="Nucleotidylyl transferase"/>
    <property type="match status" value="1"/>
</dbReference>
<dbReference type="AlphaFoldDB" id="E0TJ93"/>
<dbReference type="GO" id="GO:0005829">
    <property type="term" value="C:cytosol"/>
    <property type="evidence" value="ECO:0007669"/>
    <property type="project" value="TreeGrafter"/>
</dbReference>
<keyword evidence="3 8" id="KW-0436">Ligase</keyword>
<name>E0TJ93_KARMC</name>
<dbReference type="GO" id="GO:0008270">
    <property type="term" value="F:zinc ion binding"/>
    <property type="evidence" value="ECO:0007669"/>
    <property type="project" value="InterPro"/>
</dbReference>
<dbReference type="GO" id="GO:0005524">
    <property type="term" value="F:ATP binding"/>
    <property type="evidence" value="ECO:0007669"/>
    <property type="project" value="UniProtKB-UniRule"/>
</dbReference>
<organism evidence="12 13">
    <name type="scientific">Karelsulcia muelleri (strain CARI)</name>
    <name type="common">Sulcia muelleri</name>
    <dbReference type="NCBI Taxonomy" id="706194"/>
    <lineage>
        <taxon>Bacteria</taxon>
        <taxon>Pseudomonadati</taxon>
        <taxon>Bacteroidota</taxon>
        <taxon>Flavobacteriia</taxon>
        <taxon>Flavobacteriales</taxon>
        <taxon>Candidatus Karelsulcia</taxon>
    </lineage>
</organism>
<keyword evidence="9" id="KW-1133">Transmembrane helix</keyword>
<keyword evidence="5 8" id="KW-0067">ATP-binding</keyword>
<dbReference type="Pfam" id="PF00749">
    <property type="entry name" value="tRNA-synt_1c"/>
    <property type="match status" value="1"/>
</dbReference>
<dbReference type="HOGENOM" id="CLU_015768_6_3_10"/>
<dbReference type="CDD" id="cd00808">
    <property type="entry name" value="GluRS_core"/>
    <property type="match status" value="1"/>
</dbReference>
<dbReference type="GO" id="GO:0000049">
    <property type="term" value="F:tRNA binding"/>
    <property type="evidence" value="ECO:0007669"/>
    <property type="project" value="InterPro"/>
</dbReference>
<reference evidence="13" key="1">
    <citation type="journal article" date="2010" name="Genome Biol. Evol.">
        <title>Functional convergence in reduced genomes of bacterial symbionts spanning 200 My of evolution.</title>
        <authorList>
            <person name="McCutcheon J.P."/>
            <person name="Moran N.A."/>
        </authorList>
    </citation>
    <scope>NUCLEOTIDE SEQUENCE [LARGE SCALE GENOMIC DNA]</scope>
    <source>
        <strain evidence="13">CARI</strain>
    </source>
</reference>
<comment type="function">
    <text evidence="8">Catalyzes the attachment of glutamate to tRNA(Glu) in a two-step reaction: glutamate is first activated by ATP to form Glu-AMP and then transferred to the acceptor end of tRNA(Glu).</text>
</comment>
<evidence type="ECO:0000256" key="4">
    <source>
        <dbReference type="ARBA" id="ARBA00022741"/>
    </source>
</evidence>
<dbReference type="Gene3D" id="1.10.10.350">
    <property type="match status" value="1"/>
</dbReference>
<evidence type="ECO:0000256" key="7">
    <source>
        <dbReference type="ARBA" id="ARBA00023146"/>
    </source>
</evidence>
<feature type="domain" description="Aminoacyl-tRNA synthetase class I anticodon-binding" evidence="11">
    <location>
        <begin position="370"/>
        <end position="483"/>
    </location>
</feature>
<dbReference type="Proteomes" id="UP000002231">
    <property type="component" value="Chromosome"/>
</dbReference>
<dbReference type="InterPro" id="IPR020058">
    <property type="entry name" value="Glu/Gln-tRNA-synth_Ib_cat-dom"/>
</dbReference>
<evidence type="ECO:0000256" key="9">
    <source>
        <dbReference type="SAM" id="Phobius"/>
    </source>
</evidence>
<evidence type="ECO:0000256" key="6">
    <source>
        <dbReference type="ARBA" id="ARBA00022917"/>
    </source>
</evidence>
<comment type="subcellular location">
    <subcellularLocation>
        <location evidence="8">Cytoplasm</location>
    </subcellularLocation>
</comment>
<dbReference type="PANTHER" id="PTHR43311:SF2">
    <property type="entry name" value="GLUTAMATE--TRNA LIGASE, MITOCHONDRIAL-RELATED"/>
    <property type="match status" value="1"/>
</dbReference>
<dbReference type="PANTHER" id="PTHR43311">
    <property type="entry name" value="GLUTAMATE--TRNA LIGASE"/>
    <property type="match status" value="1"/>
</dbReference>
<evidence type="ECO:0000259" key="11">
    <source>
        <dbReference type="Pfam" id="PF19269"/>
    </source>
</evidence>
<dbReference type="InterPro" id="IPR004527">
    <property type="entry name" value="Glu-tRNA-ligase_bac/mito"/>
</dbReference>
<keyword evidence="7 8" id="KW-0030">Aminoacyl-tRNA synthetase</keyword>
<dbReference type="InterPro" id="IPR000924">
    <property type="entry name" value="Glu/Gln-tRNA-synth"/>
</dbReference>
<dbReference type="InterPro" id="IPR045462">
    <property type="entry name" value="aa-tRNA-synth_I_cd-bd"/>
</dbReference>
<evidence type="ECO:0000256" key="3">
    <source>
        <dbReference type="ARBA" id="ARBA00022598"/>
    </source>
</evidence>
<keyword evidence="2 8" id="KW-0963">Cytoplasm</keyword>
<dbReference type="NCBIfam" id="TIGR00464">
    <property type="entry name" value="gltX_bact"/>
    <property type="match status" value="1"/>
</dbReference>
<dbReference type="InterPro" id="IPR033910">
    <property type="entry name" value="GluRS_core"/>
</dbReference>
<dbReference type="Gene3D" id="3.40.50.620">
    <property type="entry name" value="HUPs"/>
    <property type="match status" value="1"/>
</dbReference>
<keyword evidence="6 8" id="KW-0648">Protein biosynthesis</keyword>
<keyword evidence="4 8" id="KW-0547">Nucleotide-binding</keyword>